<dbReference type="AlphaFoldDB" id="A0A5B8RER8"/>
<name>A0A5B8RER8_9ZZZZ</name>
<dbReference type="InterPro" id="IPR025877">
    <property type="entry name" value="MobA-like_NTP_Trfase"/>
</dbReference>
<dbReference type="InterPro" id="IPR050065">
    <property type="entry name" value="GlmU-like"/>
</dbReference>
<dbReference type="Gene3D" id="3.90.550.10">
    <property type="entry name" value="Spore Coat Polysaccharide Biosynthesis Protein SpsA, Chain A"/>
    <property type="match status" value="1"/>
</dbReference>
<dbReference type="PANTHER" id="PTHR43584">
    <property type="entry name" value="NUCLEOTIDYL TRANSFERASE"/>
    <property type="match status" value="1"/>
</dbReference>
<keyword evidence="2" id="KW-0548">Nucleotidyltransferase</keyword>
<evidence type="ECO:0000256" key="2">
    <source>
        <dbReference type="ARBA" id="ARBA00022695"/>
    </source>
</evidence>
<dbReference type="PANTHER" id="PTHR43584:SF5">
    <property type="entry name" value="PROTEIN LICC"/>
    <property type="match status" value="1"/>
</dbReference>
<accession>A0A5B8RER8</accession>
<dbReference type="GO" id="GO:0016779">
    <property type="term" value="F:nucleotidyltransferase activity"/>
    <property type="evidence" value="ECO:0007669"/>
    <property type="project" value="UniProtKB-KW"/>
</dbReference>
<dbReference type="Pfam" id="PF12804">
    <property type="entry name" value="NTP_transf_3"/>
    <property type="match status" value="1"/>
</dbReference>
<dbReference type="InterPro" id="IPR029044">
    <property type="entry name" value="Nucleotide-diphossugar_trans"/>
</dbReference>
<dbReference type="SUPFAM" id="SSF53448">
    <property type="entry name" value="Nucleotide-diphospho-sugar transferases"/>
    <property type="match status" value="1"/>
</dbReference>
<keyword evidence="1 4" id="KW-0808">Transferase</keyword>
<reference evidence="4" key="1">
    <citation type="submission" date="2019-06" db="EMBL/GenBank/DDBJ databases">
        <authorList>
            <person name="Murdoch R.W."/>
            <person name="Fathepure B."/>
        </authorList>
    </citation>
    <scope>NUCLEOTIDE SEQUENCE</scope>
</reference>
<feature type="domain" description="MobA-like NTP transferase" evidence="3">
    <location>
        <begin position="21"/>
        <end position="139"/>
    </location>
</feature>
<evidence type="ECO:0000256" key="1">
    <source>
        <dbReference type="ARBA" id="ARBA00022679"/>
    </source>
</evidence>
<sequence>MDSLSPSRHGAADAPEAPTHALLLSAGQGRRLLPLTEDRPKCSLSFHGRSVLEWQIDTLLEAGVDGVTVVTGYGAELVEALLERRYGNAGVQTVFNPFYRVSDNLASCWIAREAIRGELLLINGDTLFEGDIVRDVLAAPPAPVTLTVDFKDAYDDDDMKVSLHGDGRLRRVGKRLDPSEVDGESIGMTRFQGDGAALFREAVENAMRDPDALRLWYLSIIDAMADQGHVRAFPIAGRQWAELDFPEDLEPVSEVLAAQLPAASTGTAQGG</sequence>
<evidence type="ECO:0000259" key="3">
    <source>
        <dbReference type="Pfam" id="PF12804"/>
    </source>
</evidence>
<organism evidence="4">
    <name type="scientific">uncultured organism</name>
    <dbReference type="NCBI Taxonomy" id="155900"/>
    <lineage>
        <taxon>unclassified sequences</taxon>
        <taxon>environmental samples</taxon>
    </lineage>
</organism>
<proteinExistence type="predicted"/>
<protein>
    <submittedName>
        <fullName evidence="4">Bifunctional IPC transferase and DIPP synthase</fullName>
    </submittedName>
</protein>
<evidence type="ECO:0000313" key="4">
    <source>
        <dbReference type="EMBL" id="QEA06543.1"/>
    </source>
</evidence>
<dbReference type="EMBL" id="MN079150">
    <property type="protein sequence ID" value="QEA06543.1"/>
    <property type="molecule type" value="Genomic_DNA"/>
</dbReference>
<gene>
    <name evidence="4" type="primary">spsI_1</name>
    <name evidence="4" type="ORF">KBTEX_02883</name>
</gene>
<dbReference type="CDD" id="cd02523">
    <property type="entry name" value="PC_cytidylyltransferase"/>
    <property type="match status" value="1"/>
</dbReference>